<dbReference type="Proteomes" id="UP000051260">
    <property type="component" value="Unassembled WGS sequence"/>
</dbReference>
<organism evidence="1 2">
    <name type="scientific">Ruegeria denitrificans</name>
    <dbReference type="NCBI Taxonomy" id="1715692"/>
    <lineage>
        <taxon>Bacteria</taxon>
        <taxon>Pseudomonadati</taxon>
        <taxon>Pseudomonadota</taxon>
        <taxon>Alphaproteobacteria</taxon>
        <taxon>Rhodobacterales</taxon>
        <taxon>Roseobacteraceae</taxon>
        <taxon>Ruegeria</taxon>
    </lineage>
</organism>
<proteinExistence type="predicted"/>
<name>A0A0P1IAL7_9RHOB</name>
<dbReference type="EMBL" id="CYUD01000006">
    <property type="protein sequence ID" value="CUK01774.1"/>
    <property type="molecule type" value="Genomic_DNA"/>
</dbReference>
<keyword evidence="2" id="KW-1185">Reference proteome</keyword>
<reference evidence="2" key="1">
    <citation type="submission" date="2015-09" db="EMBL/GenBank/DDBJ databases">
        <authorList>
            <person name="Rodrigo-Torres L."/>
            <person name="Arahal D.R."/>
        </authorList>
    </citation>
    <scope>NUCLEOTIDE SEQUENCE [LARGE SCALE GENOMIC DNA]</scope>
    <source>
        <strain evidence="2">CECT 5091</strain>
    </source>
</reference>
<dbReference type="AlphaFoldDB" id="A0A0P1IAL7"/>
<evidence type="ECO:0000313" key="1">
    <source>
        <dbReference type="EMBL" id="CUK01774.1"/>
    </source>
</evidence>
<sequence>MDDVEKSWKEFREKVRGVIEDHGAPDDLRSFDAWHAEEMRLVMAHNYPAPHVSDVTWSTEGLHVECDDREVVDRVMTAMAEVSHDLKEARARRSVMSSVVDWNDIHGSVFKQLGEHRAGWAEQLTLALEKVKRLIDEQPELFGDERPSIVQIKQKWGGLRVYEGPGCNQATSEEIQWRVDEIEQTCEGCSNSAQRQHVQGFVTTLCSWCYNAELRRRYDCAPASWPQSLELDIAANYPDLVSADCASLVPAVGPGWLMMISLALHKLSFSQDFKALDPGTIHISDIKKGQDGKISIGFSRYHDLIQEYADWMEFRCGVTCEECGHVGDIVRTTDKSQVLCSHCYCTREKSDG</sequence>
<evidence type="ECO:0000313" key="2">
    <source>
        <dbReference type="Proteomes" id="UP000051260"/>
    </source>
</evidence>
<dbReference type="RefSeq" id="WP_058282004.1">
    <property type="nucleotide sequence ID" value="NZ_CYUD01000006.1"/>
</dbReference>
<accession>A0A0P1IAL7</accession>
<protein>
    <submittedName>
        <fullName evidence="1">Uncharacterized protein</fullName>
    </submittedName>
</protein>
<dbReference type="STRING" id="1715692.RUE5091_02293"/>
<gene>
    <name evidence="1" type="ORF">RUE5091_02293</name>
</gene>
<dbReference type="OrthoDB" id="7698426at2"/>